<dbReference type="InterPro" id="IPR005174">
    <property type="entry name" value="KIB1-4_b-propeller"/>
</dbReference>
<name>A0AAN9K1X7_CLITE</name>
<evidence type="ECO:0000259" key="1">
    <source>
        <dbReference type="Pfam" id="PF03478"/>
    </source>
</evidence>
<organism evidence="2 3">
    <name type="scientific">Clitoria ternatea</name>
    <name type="common">Butterfly pea</name>
    <dbReference type="NCBI Taxonomy" id="43366"/>
    <lineage>
        <taxon>Eukaryota</taxon>
        <taxon>Viridiplantae</taxon>
        <taxon>Streptophyta</taxon>
        <taxon>Embryophyta</taxon>
        <taxon>Tracheophyta</taxon>
        <taxon>Spermatophyta</taxon>
        <taxon>Magnoliopsida</taxon>
        <taxon>eudicotyledons</taxon>
        <taxon>Gunneridae</taxon>
        <taxon>Pentapetalae</taxon>
        <taxon>rosids</taxon>
        <taxon>fabids</taxon>
        <taxon>Fabales</taxon>
        <taxon>Fabaceae</taxon>
        <taxon>Papilionoideae</taxon>
        <taxon>50 kb inversion clade</taxon>
        <taxon>NPAAA clade</taxon>
        <taxon>indigoferoid/millettioid clade</taxon>
        <taxon>Phaseoleae</taxon>
        <taxon>Clitoria</taxon>
    </lineage>
</organism>
<reference evidence="2 3" key="1">
    <citation type="submission" date="2024-01" db="EMBL/GenBank/DDBJ databases">
        <title>The genomes of 5 underutilized Papilionoideae crops provide insights into root nodulation and disease resistance.</title>
        <authorList>
            <person name="Yuan L."/>
        </authorList>
    </citation>
    <scope>NUCLEOTIDE SEQUENCE [LARGE SCALE GENOMIC DNA]</scope>
    <source>
        <strain evidence="2">LY-2023</strain>
        <tissue evidence="2">Leaf</tissue>
    </source>
</reference>
<protein>
    <recommendedName>
        <fullName evidence="1">KIB1-4 beta-propeller domain-containing protein</fullName>
    </recommendedName>
</protein>
<accession>A0AAN9K1X7</accession>
<evidence type="ECO:0000313" key="2">
    <source>
        <dbReference type="EMBL" id="KAK7309435.1"/>
    </source>
</evidence>
<dbReference type="Proteomes" id="UP001359559">
    <property type="component" value="Unassembled WGS sequence"/>
</dbReference>
<dbReference type="InterPro" id="IPR050942">
    <property type="entry name" value="F-box_BR-signaling"/>
</dbReference>
<dbReference type="Pfam" id="PF03478">
    <property type="entry name" value="Beta-prop_KIB1-4"/>
    <property type="match status" value="1"/>
</dbReference>
<comment type="caution">
    <text evidence="2">The sequence shown here is derived from an EMBL/GenBank/DDBJ whole genome shotgun (WGS) entry which is preliminary data.</text>
</comment>
<keyword evidence="3" id="KW-1185">Reference proteome</keyword>
<dbReference type="PANTHER" id="PTHR44259">
    <property type="entry name" value="OS07G0183000 PROTEIN-RELATED"/>
    <property type="match status" value="1"/>
</dbReference>
<dbReference type="EMBL" id="JAYKXN010000002">
    <property type="protein sequence ID" value="KAK7309435.1"/>
    <property type="molecule type" value="Genomic_DNA"/>
</dbReference>
<dbReference type="AlphaFoldDB" id="A0AAN9K1X7"/>
<evidence type="ECO:0000313" key="3">
    <source>
        <dbReference type="Proteomes" id="UP001359559"/>
    </source>
</evidence>
<sequence length="242" mass="27809">MIRAVCKTWNSEWPKHVPILVLPFEGVNDLSVPHLRMPWLESTVIRGSCFGWLISVGIDGILQVSNPYQISLKSSSNFNLPTREYVLRDPRLRKTTRIPIITMQRRFVQKIIFTCSPDHSKEFMAVAMYSECTKLAFCRSGDAKWTDIKSIDIWCKYEDIIYHDGKLYVIDDRCCLHEFDMKTKHGGRSTTVSLPHGHNLNDTCNKKYLAVNPNGDLLLLVRHFDFSSHGHLAQGSNQLQDL</sequence>
<proteinExistence type="predicted"/>
<gene>
    <name evidence="2" type="ORF">RJT34_06160</name>
</gene>
<feature type="domain" description="KIB1-4 beta-propeller" evidence="1">
    <location>
        <begin position="34"/>
        <end position="224"/>
    </location>
</feature>